<comment type="caution">
    <text evidence="4">The sequence shown here is derived from an EMBL/GenBank/DDBJ whole genome shotgun (WGS) entry which is preliminary data.</text>
</comment>
<organism evidence="4 5">
    <name type="scientific">Aspergillus nomiae NRRL (strain ATCC 15546 / NRRL 13137 / CBS 260.88 / M93)</name>
    <dbReference type="NCBI Taxonomy" id="1509407"/>
    <lineage>
        <taxon>Eukaryota</taxon>
        <taxon>Fungi</taxon>
        <taxon>Dikarya</taxon>
        <taxon>Ascomycota</taxon>
        <taxon>Pezizomycotina</taxon>
        <taxon>Eurotiomycetes</taxon>
        <taxon>Eurotiomycetidae</taxon>
        <taxon>Eurotiales</taxon>
        <taxon>Aspergillaceae</taxon>
        <taxon>Aspergillus</taxon>
        <taxon>Aspergillus subgen. Circumdati</taxon>
    </lineage>
</organism>
<dbReference type="GeneID" id="26812933"/>
<dbReference type="InterPro" id="IPR016040">
    <property type="entry name" value="NAD(P)-bd_dom"/>
</dbReference>
<protein>
    <recommendedName>
        <fullName evidence="3">NAD(P)-binding domain-containing protein</fullName>
    </recommendedName>
</protein>
<dbReference type="InterPro" id="IPR036291">
    <property type="entry name" value="NAD(P)-bd_dom_sf"/>
</dbReference>
<dbReference type="Gene3D" id="3.40.50.720">
    <property type="entry name" value="NAD(P)-binding Rossmann-like Domain"/>
    <property type="match status" value="1"/>
</dbReference>
<keyword evidence="5" id="KW-1185">Reference proteome</keyword>
<dbReference type="AlphaFoldDB" id="A0A0L1ILX1"/>
<dbReference type="PANTHER" id="PTHR43355:SF2">
    <property type="entry name" value="FLAVIN REDUCTASE (NADPH)"/>
    <property type="match status" value="1"/>
</dbReference>
<dbReference type="RefSeq" id="XP_015401425.1">
    <property type="nucleotide sequence ID" value="XM_015556385.1"/>
</dbReference>
<dbReference type="PANTHER" id="PTHR43355">
    <property type="entry name" value="FLAVIN REDUCTASE (NADPH)"/>
    <property type="match status" value="1"/>
</dbReference>
<dbReference type="EMBL" id="JNOM01000592">
    <property type="protein sequence ID" value="KNG80502.1"/>
    <property type="molecule type" value="Genomic_DNA"/>
</dbReference>
<dbReference type="GO" id="GO:0042602">
    <property type="term" value="F:riboflavin reductase (NADPH) activity"/>
    <property type="evidence" value="ECO:0007669"/>
    <property type="project" value="TreeGrafter"/>
</dbReference>
<dbReference type="SUPFAM" id="SSF51735">
    <property type="entry name" value="NAD(P)-binding Rossmann-fold domains"/>
    <property type="match status" value="1"/>
</dbReference>
<feature type="chain" id="PRO_5005552886" description="NAD(P)-binding domain-containing protein" evidence="2">
    <location>
        <begin position="22"/>
        <end position="255"/>
    </location>
</feature>
<feature type="signal peptide" evidence="2">
    <location>
        <begin position="1"/>
        <end position="21"/>
    </location>
</feature>
<evidence type="ECO:0000313" key="5">
    <source>
        <dbReference type="Proteomes" id="UP000037505"/>
    </source>
</evidence>
<accession>A0A0L1ILX1</accession>
<dbReference type="Proteomes" id="UP000037505">
    <property type="component" value="Unassembled WGS sequence"/>
</dbReference>
<dbReference type="GO" id="GO:0004074">
    <property type="term" value="F:biliverdin reductase [NAD(P)H] activity"/>
    <property type="evidence" value="ECO:0007669"/>
    <property type="project" value="TreeGrafter"/>
</dbReference>
<sequence>MAAGNPHTVAFFGATGGCTLACLVQALEAGICCSALVRDPAKLQNLLRQRGVSDSVTADKLCIVKGSVTDLDAVQQTLMYNGRPVDIIISGVGGKPIFTNPLRPRLDNPTICQDAVRTILAASRALGAKPVLVAISSVGLSTKKRDSPIAMLPFNYWLLREPHADKKVMEETIFDEMKKPEADRAIRDYTLVRPSWFTNGEGVGLGKIRAGTEMDPAIGYTICRNDVGLWIFENFVRRSLQSENPYLGQPINITA</sequence>
<evidence type="ECO:0000313" key="4">
    <source>
        <dbReference type="EMBL" id="KNG80502.1"/>
    </source>
</evidence>
<evidence type="ECO:0000256" key="2">
    <source>
        <dbReference type="SAM" id="SignalP"/>
    </source>
</evidence>
<evidence type="ECO:0000256" key="1">
    <source>
        <dbReference type="ARBA" id="ARBA00038376"/>
    </source>
</evidence>
<reference evidence="4 5" key="1">
    <citation type="submission" date="2014-06" db="EMBL/GenBank/DDBJ databases">
        <title>The Genome of the Aflatoxigenic Filamentous Fungus Aspergillus nomius.</title>
        <authorList>
            <person name="Moore M.G."/>
            <person name="Shannon B.M."/>
            <person name="Brian M.M."/>
        </authorList>
    </citation>
    <scope>NUCLEOTIDE SEQUENCE [LARGE SCALE GENOMIC DNA]</scope>
    <source>
        <strain evidence="4 5">NRRL 13137</strain>
    </source>
</reference>
<evidence type="ECO:0000259" key="3">
    <source>
        <dbReference type="Pfam" id="PF13460"/>
    </source>
</evidence>
<proteinExistence type="inferred from homology"/>
<dbReference type="InterPro" id="IPR051606">
    <property type="entry name" value="Polyketide_Oxido-like"/>
</dbReference>
<keyword evidence="2" id="KW-0732">Signal</keyword>
<dbReference type="OrthoDB" id="63935at2759"/>
<comment type="similarity">
    <text evidence="1">Belongs to the avfA family.</text>
</comment>
<dbReference type="Pfam" id="PF13460">
    <property type="entry name" value="NAD_binding_10"/>
    <property type="match status" value="1"/>
</dbReference>
<name>A0A0L1ILX1_ASPN3</name>
<feature type="domain" description="NAD(P)-binding" evidence="3">
    <location>
        <begin position="13"/>
        <end position="233"/>
    </location>
</feature>
<gene>
    <name evidence="4" type="ORF">ANOM_011129</name>
</gene>